<evidence type="ECO:0000256" key="1">
    <source>
        <dbReference type="SAM" id="MobiDB-lite"/>
    </source>
</evidence>
<feature type="compositionally biased region" description="Polar residues" evidence="1">
    <location>
        <begin position="1"/>
        <end position="22"/>
    </location>
</feature>
<proteinExistence type="predicted"/>
<evidence type="ECO:0000313" key="3">
    <source>
        <dbReference type="Proteomes" id="UP001303046"/>
    </source>
</evidence>
<dbReference type="EMBL" id="JAVFWL010000001">
    <property type="protein sequence ID" value="KAK6729413.1"/>
    <property type="molecule type" value="Genomic_DNA"/>
</dbReference>
<reference evidence="2 3" key="1">
    <citation type="submission" date="2023-08" db="EMBL/GenBank/DDBJ databases">
        <title>A Necator americanus chromosomal reference genome.</title>
        <authorList>
            <person name="Ilik V."/>
            <person name="Petrzelkova K.J."/>
            <person name="Pardy F."/>
            <person name="Fuh T."/>
            <person name="Niatou-Singa F.S."/>
            <person name="Gouil Q."/>
            <person name="Baker L."/>
            <person name="Ritchie M.E."/>
            <person name="Jex A.R."/>
            <person name="Gazzola D."/>
            <person name="Li H."/>
            <person name="Toshio Fujiwara R."/>
            <person name="Zhan B."/>
            <person name="Aroian R.V."/>
            <person name="Pafco B."/>
            <person name="Schwarz E.M."/>
        </authorList>
    </citation>
    <scope>NUCLEOTIDE SEQUENCE [LARGE SCALE GENOMIC DNA]</scope>
    <source>
        <strain evidence="2 3">Aroian</strain>
        <tissue evidence="2">Whole animal</tissue>
    </source>
</reference>
<keyword evidence="3" id="KW-1185">Reference proteome</keyword>
<accession>A0ABR1BVM7</accession>
<evidence type="ECO:0000313" key="2">
    <source>
        <dbReference type="EMBL" id="KAK6729413.1"/>
    </source>
</evidence>
<name>A0ABR1BVM7_NECAM</name>
<protein>
    <submittedName>
        <fullName evidence="2">Uncharacterized protein</fullName>
    </submittedName>
</protein>
<gene>
    <name evidence="2" type="primary">Necator_chrI.g2583</name>
    <name evidence="2" type="ORF">RB195_006455</name>
</gene>
<feature type="region of interest" description="Disordered" evidence="1">
    <location>
        <begin position="1"/>
        <end position="30"/>
    </location>
</feature>
<sequence>MGRNATSSQRNHQKQEMNSGNPSLKAPQSLETVYHEIDDVGFCPRKDRFEGVKLAGMRTLDDDGVARVLSCKKVSRWEAESHKSTTRCLFWITREN</sequence>
<organism evidence="2 3">
    <name type="scientific">Necator americanus</name>
    <name type="common">Human hookworm</name>
    <dbReference type="NCBI Taxonomy" id="51031"/>
    <lineage>
        <taxon>Eukaryota</taxon>
        <taxon>Metazoa</taxon>
        <taxon>Ecdysozoa</taxon>
        <taxon>Nematoda</taxon>
        <taxon>Chromadorea</taxon>
        <taxon>Rhabditida</taxon>
        <taxon>Rhabditina</taxon>
        <taxon>Rhabditomorpha</taxon>
        <taxon>Strongyloidea</taxon>
        <taxon>Ancylostomatidae</taxon>
        <taxon>Bunostominae</taxon>
        <taxon>Necator</taxon>
    </lineage>
</organism>
<dbReference type="Proteomes" id="UP001303046">
    <property type="component" value="Unassembled WGS sequence"/>
</dbReference>
<comment type="caution">
    <text evidence="2">The sequence shown here is derived from an EMBL/GenBank/DDBJ whole genome shotgun (WGS) entry which is preliminary data.</text>
</comment>